<dbReference type="Proteomes" id="UP000003635">
    <property type="component" value="Unassembled WGS sequence"/>
</dbReference>
<dbReference type="GO" id="GO:0047869">
    <property type="term" value="F:dimethylpropiothetin dethiomethylase activity"/>
    <property type="evidence" value="ECO:0007669"/>
    <property type="project" value="InterPro"/>
</dbReference>
<dbReference type="STRING" id="314256.OG2516_18415"/>
<protein>
    <submittedName>
        <fullName evidence="1">Putative transcriptional regulator protein</fullName>
    </submittedName>
</protein>
<dbReference type="SUPFAM" id="SSF51182">
    <property type="entry name" value="RmlC-like cupins"/>
    <property type="match status" value="1"/>
</dbReference>
<accession>Q2CHH3</accession>
<dbReference type="Gene3D" id="2.60.120.10">
    <property type="entry name" value="Jelly Rolls"/>
    <property type="match status" value="1"/>
</dbReference>
<evidence type="ECO:0000313" key="2">
    <source>
        <dbReference type="Proteomes" id="UP000003635"/>
    </source>
</evidence>
<dbReference type="AlphaFoldDB" id="Q2CHH3"/>
<sequence length="196" mass="20973">MTERSPELQSFLAAAETAFRTHAVDDRSRRSIEAGFARLATPGEMSEEPPGRLPVCDRLLPDLLAPGAVKDGLAPLVSAFDGLEPSLTWRGRPGGEGASEGFAEGHANCLAVGPGGRERRTDVWLGASLLAPGTRYPDHDHPPEETYLVLTEGDFWQAGGDWFTPGPGGSFYNPPGIRHAMRSGEAPLLAFWLLVA</sequence>
<dbReference type="eggNOG" id="COG1917">
    <property type="taxonomic scope" value="Bacteria"/>
</dbReference>
<name>Q2CHH3_OCEGH</name>
<gene>
    <name evidence="1" type="ORF">OG2516_18415</name>
</gene>
<dbReference type="EMBL" id="AAOT01000006">
    <property type="protein sequence ID" value="EAR52066.1"/>
    <property type="molecule type" value="Genomic_DNA"/>
</dbReference>
<proteinExistence type="predicted"/>
<reference evidence="1 2" key="1">
    <citation type="journal article" date="2010" name="J. Bacteriol.">
        <title>Genome sequences of Oceanicola granulosus HTCC2516(T) and Oceanicola batsensis HTCC2597(TDelta).</title>
        <authorList>
            <person name="Thrash J.C."/>
            <person name="Cho J.C."/>
            <person name="Vergin K.L."/>
            <person name="Giovannoni S.J."/>
        </authorList>
    </citation>
    <scope>NUCLEOTIDE SEQUENCE [LARGE SCALE GENOMIC DNA]</scope>
    <source>
        <strain evidence="2">ATCC BAA-861 / DSM 15982 / KCTC 12143 / HTCC2516</strain>
    </source>
</reference>
<dbReference type="Pfam" id="PF16867">
    <property type="entry name" value="DMSP_lyase"/>
    <property type="match status" value="1"/>
</dbReference>
<comment type="caution">
    <text evidence="1">The sequence shown here is derived from an EMBL/GenBank/DDBJ whole genome shotgun (WGS) entry which is preliminary data.</text>
</comment>
<dbReference type="InterPro" id="IPR014710">
    <property type="entry name" value="RmlC-like_jellyroll"/>
</dbReference>
<dbReference type="OrthoDB" id="9083851at2"/>
<dbReference type="HOGENOM" id="CLU_107154_0_0_5"/>
<keyword evidence="2" id="KW-1185">Reference proteome</keyword>
<organism evidence="1 2">
    <name type="scientific">Oceanicola granulosus (strain ATCC BAA-861 / DSM 15982 / KCTC 12143 / HTCC2516)</name>
    <dbReference type="NCBI Taxonomy" id="314256"/>
    <lineage>
        <taxon>Bacteria</taxon>
        <taxon>Pseudomonadati</taxon>
        <taxon>Pseudomonadota</taxon>
        <taxon>Alphaproteobacteria</taxon>
        <taxon>Rhodobacterales</taxon>
        <taxon>Roseobacteraceae</taxon>
        <taxon>Oceanicola</taxon>
    </lineage>
</organism>
<dbReference type="RefSeq" id="WP_007256984.1">
    <property type="nucleotide sequence ID" value="NZ_CH724110.1"/>
</dbReference>
<dbReference type="InterPro" id="IPR011051">
    <property type="entry name" value="RmlC_Cupin_sf"/>
</dbReference>
<evidence type="ECO:0000313" key="1">
    <source>
        <dbReference type="EMBL" id="EAR52066.1"/>
    </source>
</evidence>
<dbReference type="InterPro" id="IPR031723">
    <property type="entry name" value="DMSP_lyase"/>
</dbReference>